<dbReference type="PANTHER" id="PTHR44154">
    <property type="entry name" value="QUINONE OXIDOREDUCTASE"/>
    <property type="match status" value="1"/>
</dbReference>
<dbReference type="InterPro" id="IPR013149">
    <property type="entry name" value="ADH-like_C"/>
</dbReference>
<dbReference type="InterPro" id="IPR013154">
    <property type="entry name" value="ADH-like_N"/>
</dbReference>
<dbReference type="InterPro" id="IPR011032">
    <property type="entry name" value="GroES-like_sf"/>
</dbReference>
<evidence type="ECO:0000256" key="1">
    <source>
        <dbReference type="ARBA" id="ARBA00022857"/>
    </source>
</evidence>
<name>A0A164ILI0_9NOCA</name>
<dbReference type="Proteomes" id="UP000076512">
    <property type="component" value="Unassembled WGS sequence"/>
</dbReference>
<dbReference type="EMBL" id="LWGR01000020">
    <property type="protein sequence ID" value="KZM69555.1"/>
    <property type="molecule type" value="Genomic_DNA"/>
</dbReference>
<feature type="region of interest" description="Disordered" evidence="2">
    <location>
        <begin position="308"/>
        <end position="327"/>
    </location>
</feature>
<sequence length="471" mass="47874">MKAIQYERFGGPEVLELAEVPVPKPTGAQARIAVRAAGVNPADFKRRKGQFGPVEFPAQAGFEIAGVVDAVGPESPWRVGDEVLGWADSGGYAEFAVGTRLVAKPGQLSFPDAAAIPVAAGTAERGLRLLELKADETLLIHGASGAVGSMAAQLARAAGVIVIGTASAANQEVVAGLGATPTTYGDGVVDRVRALAPNGIDAVLDCAGHDFLDAAIALRGGTDRIVTFVDPAAAEKGVVFSSGGGVDEGDDAVGAAAQRDGRVEEIVARAVEDRVDAVRRERADPVDHSVAVGGRGRAQARDDLLIGRGRRADHDDPGRPGRPPRRAARAAGVIVIGTASAANQEVVAGLGATPTTYGDGVVDRVRALAPNGIDAVLDCAGHDFLDAAIALRGGTDRIVTFVDPAAAGEDHALLGGGASVLEAVERAAQLVASGAFHHPAIARLFPLSEAAEAQLESEIGHGLGKIVLTTG</sequence>
<gene>
    <name evidence="4" type="ORF">AWN90_08620</name>
</gene>
<protein>
    <recommendedName>
        <fullName evidence="3">Enoyl reductase (ER) domain-containing protein</fullName>
    </recommendedName>
</protein>
<dbReference type="STRING" id="455432.AWN90_08620"/>
<dbReference type="SMART" id="SM00829">
    <property type="entry name" value="PKS_ER"/>
    <property type="match status" value="1"/>
</dbReference>
<keyword evidence="1" id="KW-0521">NADP</keyword>
<organism evidence="4 5">
    <name type="scientific">Nocardia terpenica</name>
    <dbReference type="NCBI Taxonomy" id="455432"/>
    <lineage>
        <taxon>Bacteria</taxon>
        <taxon>Bacillati</taxon>
        <taxon>Actinomycetota</taxon>
        <taxon>Actinomycetes</taxon>
        <taxon>Mycobacteriales</taxon>
        <taxon>Nocardiaceae</taxon>
        <taxon>Nocardia</taxon>
    </lineage>
</organism>
<dbReference type="OrthoDB" id="9801186at2"/>
<dbReference type="Gene3D" id="3.40.50.720">
    <property type="entry name" value="NAD(P)-binding Rossmann-like Domain"/>
    <property type="match status" value="2"/>
</dbReference>
<feature type="domain" description="Enoyl reductase (ER)" evidence="3">
    <location>
        <begin position="10"/>
        <end position="468"/>
    </location>
</feature>
<evidence type="ECO:0000259" key="3">
    <source>
        <dbReference type="SMART" id="SM00829"/>
    </source>
</evidence>
<dbReference type="PANTHER" id="PTHR44154:SF1">
    <property type="entry name" value="QUINONE OXIDOREDUCTASE"/>
    <property type="match status" value="1"/>
</dbReference>
<dbReference type="InterPro" id="IPR036291">
    <property type="entry name" value="NAD(P)-bd_dom_sf"/>
</dbReference>
<dbReference type="Pfam" id="PF13602">
    <property type="entry name" value="ADH_zinc_N_2"/>
    <property type="match status" value="1"/>
</dbReference>
<dbReference type="InterPro" id="IPR051603">
    <property type="entry name" value="Zinc-ADH_QOR/CCCR"/>
</dbReference>
<evidence type="ECO:0000313" key="5">
    <source>
        <dbReference type="Proteomes" id="UP000076512"/>
    </source>
</evidence>
<keyword evidence="5" id="KW-1185">Reference proteome</keyword>
<proteinExistence type="predicted"/>
<dbReference type="InterPro" id="IPR020843">
    <property type="entry name" value="ER"/>
</dbReference>
<evidence type="ECO:0000313" key="4">
    <source>
        <dbReference type="EMBL" id="KZM69555.1"/>
    </source>
</evidence>
<dbReference type="Pfam" id="PF00107">
    <property type="entry name" value="ADH_zinc_N"/>
    <property type="match status" value="1"/>
</dbReference>
<feature type="compositionally biased region" description="Basic and acidic residues" evidence="2">
    <location>
        <begin position="308"/>
        <end position="319"/>
    </location>
</feature>
<reference evidence="4 5" key="1">
    <citation type="submission" date="2016-04" db="EMBL/GenBank/DDBJ databases">
        <authorList>
            <person name="Evans L.H."/>
            <person name="Alamgir A."/>
            <person name="Owens N."/>
            <person name="Weber N.D."/>
            <person name="Virtaneva K."/>
            <person name="Barbian K."/>
            <person name="Babar A."/>
            <person name="Rosenke K."/>
        </authorList>
    </citation>
    <scope>NUCLEOTIDE SEQUENCE [LARGE SCALE GENOMIC DNA]</scope>
    <source>
        <strain evidence="4 5">IFM 0406</strain>
    </source>
</reference>
<dbReference type="SUPFAM" id="SSF51735">
    <property type="entry name" value="NAD(P)-binding Rossmann-fold domains"/>
    <property type="match status" value="2"/>
</dbReference>
<evidence type="ECO:0000256" key="2">
    <source>
        <dbReference type="SAM" id="MobiDB-lite"/>
    </source>
</evidence>
<dbReference type="SUPFAM" id="SSF50129">
    <property type="entry name" value="GroES-like"/>
    <property type="match status" value="1"/>
</dbReference>
<dbReference type="CDD" id="cd05289">
    <property type="entry name" value="MDR_like_2"/>
    <property type="match status" value="1"/>
</dbReference>
<dbReference type="RefSeq" id="WP_067579241.1">
    <property type="nucleotide sequence ID" value="NZ_KV411303.1"/>
</dbReference>
<accession>A0A164ILI0</accession>
<dbReference type="Gene3D" id="3.90.180.10">
    <property type="entry name" value="Medium-chain alcohol dehydrogenases, catalytic domain"/>
    <property type="match status" value="2"/>
</dbReference>
<comment type="caution">
    <text evidence="4">The sequence shown here is derived from an EMBL/GenBank/DDBJ whole genome shotgun (WGS) entry which is preliminary data.</text>
</comment>
<dbReference type="GO" id="GO:0016491">
    <property type="term" value="F:oxidoreductase activity"/>
    <property type="evidence" value="ECO:0007669"/>
    <property type="project" value="InterPro"/>
</dbReference>
<dbReference type="AlphaFoldDB" id="A0A164ILI0"/>
<dbReference type="Pfam" id="PF08240">
    <property type="entry name" value="ADH_N"/>
    <property type="match status" value="1"/>
</dbReference>